<dbReference type="AlphaFoldDB" id="A0A182W5U6"/>
<accession>A0A182W5U6</accession>
<organism evidence="6 7">
    <name type="scientific">Anopheles minimus</name>
    <dbReference type="NCBI Taxonomy" id="112268"/>
    <lineage>
        <taxon>Eukaryota</taxon>
        <taxon>Metazoa</taxon>
        <taxon>Ecdysozoa</taxon>
        <taxon>Arthropoda</taxon>
        <taxon>Hexapoda</taxon>
        <taxon>Insecta</taxon>
        <taxon>Pterygota</taxon>
        <taxon>Neoptera</taxon>
        <taxon>Endopterygota</taxon>
        <taxon>Diptera</taxon>
        <taxon>Nematocera</taxon>
        <taxon>Culicoidea</taxon>
        <taxon>Culicidae</taxon>
        <taxon>Anophelinae</taxon>
        <taxon>Anopheles</taxon>
    </lineage>
</organism>
<name>A0A182W5U6_9DIPT</name>
<reference evidence="6" key="2">
    <citation type="submission" date="2020-05" db="UniProtKB">
        <authorList>
            <consortium name="EnsemblMetazoa"/>
        </authorList>
    </citation>
    <scope>IDENTIFICATION</scope>
    <source>
        <strain evidence="6">MINIMUS1</strain>
    </source>
</reference>
<comment type="similarity">
    <text evidence="2">Belongs to the PBP/GOBP family.</text>
</comment>
<dbReference type="Pfam" id="PF01395">
    <property type="entry name" value="PBP_GOBP"/>
    <property type="match status" value="2"/>
</dbReference>
<dbReference type="Gene3D" id="1.10.238.20">
    <property type="entry name" value="Pheromone/general odorant binding protein domain"/>
    <property type="match status" value="3"/>
</dbReference>
<proteinExistence type="inferred from homology"/>
<dbReference type="GO" id="GO:0005615">
    <property type="term" value="C:extracellular space"/>
    <property type="evidence" value="ECO:0007669"/>
    <property type="project" value="TreeGrafter"/>
</dbReference>
<dbReference type="PANTHER" id="PTHR11857:SF46">
    <property type="entry name" value="GENERAL ODORANT-BINDING PROTEIN 99A-RELATED"/>
    <property type="match status" value="1"/>
</dbReference>
<dbReference type="VEuPathDB" id="VectorBase:AMIN005712"/>
<dbReference type="FunFam" id="1.10.238.20:FF:000002">
    <property type="entry name" value="AGAP000641-PA"/>
    <property type="match status" value="2"/>
</dbReference>
<dbReference type="GO" id="GO:0005549">
    <property type="term" value="F:odorant binding"/>
    <property type="evidence" value="ECO:0007669"/>
    <property type="project" value="InterPro"/>
</dbReference>
<keyword evidence="5" id="KW-1015">Disulfide bond</keyword>
<reference evidence="7" key="1">
    <citation type="submission" date="2013-03" db="EMBL/GenBank/DDBJ databases">
        <title>The Genome Sequence of Anopheles minimus MINIMUS1.</title>
        <authorList>
            <consortium name="The Broad Institute Genomics Platform"/>
            <person name="Neafsey D.E."/>
            <person name="Walton C."/>
            <person name="Walker B."/>
            <person name="Young S.K."/>
            <person name="Zeng Q."/>
            <person name="Gargeya S."/>
            <person name="Fitzgerald M."/>
            <person name="Haas B."/>
            <person name="Abouelleil A."/>
            <person name="Allen A.W."/>
            <person name="Alvarado L."/>
            <person name="Arachchi H.M."/>
            <person name="Berlin A.M."/>
            <person name="Chapman S.B."/>
            <person name="Gainer-Dewar J."/>
            <person name="Goldberg J."/>
            <person name="Griggs A."/>
            <person name="Gujja S."/>
            <person name="Hansen M."/>
            <person name="Howarth C."/>
            <person name="Imamovic A."/>
            <person name="Ireland A."/>
            <person name="Larimer J."/>
            <person name="McCowan C."/>
            <person name="Murphy C."/>
            <person name="Pearson M."/>
            <person name="Poon T.W."/>
            <person name="Priest M."/>
            <person name="Roberts A."/>
            <person name="Saif S."/>
            <person name="Shea T."/>
            <person name="Sisk P."/>
            <person name="Sykes S."/>
            <person name="Wortman J."/>
            <person name="Nusbaum C."/>
            <person name="Birren B."/>
        </authorList>
    </citation>
    <scope>NUCLEOTIDE SEQUENCE [LARGE SCALE GENOMIC DNA]</scope>
    <source>
        <strain evidence="7">MINIMUS1</strain>
    </source>
</reference>
<evidence type="ECO:0000256" key="4">
    <source>
        <dbReference type="ARBA" id="ARBA00022729"/>
    </source>
</evidence>
<evidence type="ECO:0000313" key="7">
    <source>
        <dbReference type="Proteomes" id="UP000075920"/>
    </source>
</evidence>
<dbReference type="SUPFAM" id="SSF47565">
    <property type="entry name" value="Insect pheromone/odorant-binding proteins"/>
    <property type="match status" value="3"/>
</dbReference>
<keyword evidence="3" id="KW-0964">Secreted</keyword>
<dbReference type="Proteomes" id="UP000075920">
    <property type="component" value="Unassembled WGS sequence"/>
</dbReference>
<evidence type="ECO:0000256" key="2">
    <source>
        <dbReference type="ARBA" id="ARBA00008098"/>
    </source>
</evidence>
<dbReference type="InterPro" id="IPR036728">
    <property type="entry name" value="PBP_GOBP_sf"/>
</dbReference>
<keyword evidence="4" id="KW-0732">Signal</keyword>
<evidence type="ECO:0000313" key="6">
    <source>
        <dbReference type="EnsemblMetazoa" id="AMIN005712-PA"/>
    </source>
</evidence>
<keyword evidence="7" id="KW-1185">Reference proteome</keyword>
<comment type="subcellular location">
    <subcellularLocation>
        <location evidence="1">Secreted</location>
    </subcellularLocation>
</comment>
<protein>
    <recommendedName>
        <fullName evidence="8">Odorant-binding protein</fullName>
    </recommendedName>
</protein>
<sequence length="485" mass="55649">MQFQLDCVQRLTRATMNSFAVSVLVLALGAISVSARLQHYVVEKSFNQAQKECAEYQGVHHDDLLRYVKEGYPDVEEVRCLLRCVAFNLRFWNHTTGLQKHMVAGHFVPYPDDHHNVARTEACLAENLYTCDDDLCTQVYKAFQCYYQHYGALSECPQFVSYDTFQACFGESRGLEYLVHTVFVDAAKNFLGQPVCYCTKGKTCPLHRCYGLALVSIIGSIQAETEHYIVVNTWHDAQGECAVYHQVPTERLQRYLREGYPDEPEVHCLVLCILENLRAWENGTLHENVLANYFVPATEDCDNAKRTERCLVQLPQECNGEPCVQAYRAFQCYFQNFGTLTNCPEYVPSYYGEDVQECYDLFDMLEVSEETRRKLAGGCFPSGPESQCFFYAYMVRFGGWANDEPHLHNLYTQSNEDAFKRDNAETQACLANLNKQACNKSKCEHVTDVFLQCFGHTELMKHFQGVFKDCASTYQIIEEPMQAKE</sequence>
<dbReference type="InterPro" id="IPR006170">
    <property type="entry name" value="PBP/GOBP"/>
</dbReference>
<evidence type="ECO:0000256" key="3">
    <source>
        <dbReference type="ARBA" id="ARBA00022525"/>
    </source>
</evidence>
<evidence type="ECO:0008006" key="8">
    <source>
        <dbReference type="Google" id="ProtNLM"/>
    </source>
</evidence>
<dbReference type="SMART" id="SM00708">
    <property type="entry name" value="PhBP"/>
    <property type="match status" value="2"/>
</dbReference>
<dbReference type="CDD" id="cd23992">
    <property type="entry name" value="PBP_GOBP"/>
    <property type="match status" value="2"/>
</dbReference>
<evidence type="ECO:0000256" key="5">
    <source>
        <dbReference type="ARBA" id="ARBA00023157"/>
    </source>
</evidence>
<evidence type="ECO:0000256" key="1">
    <source>
        <dbReference type="ARBA" id="ARBA00004613"/>
    </source>
</evidence>
<dbReference type="GO" id="GO:0007608">
    <property type="term" value="P:sensory perception of smell"/>
    <property type="evidence" value="ECO:0007669"/>
    <property type="project" value="TreeGrafter"/>
</dbReference>
<dbReference type="EnsemblMetazoa" id="AMIN005712-RA">
    <property type="protein sequence ID" value="AMIN005712-PA"/>
    <property type="gene ID" value="AMIN005712"/>
</dbReference>
<dbReference type="PANTHER" id="PTHR11857">
    <property type="entry name" value="ODORANT BINDING PROTEIN-RELATED"/>
    <property type="match status" value="1"/>
</dbReference>